<dbReference type="EMBL" id="JAUSVY010000006">
    <property type="protein sequence ID" value="MDQ0506071.1"/>
    <property type="molecule type" value="Genomic_DNA"/>
</dbReference>
<reference evidence="1 2" key="1">
    <citation type="submission" date="2023-07" db="EMBL/GenBank/DDBJ databases">
        <title>Genomic Encyclopedia of Type Strains, Phase IV (KMG-IV): sequencing the most valuable type-strain genomes for metagenomic binning, comparative biology and taxonomic classification.</title>
        <authorList>
            <person name="Goeker M."/>
        </authorList>
    </citation>
    <scope>NUCLEOTIDE SEQUENCE [LARGE SCALE GENOMIC DNA]</scope>
    <source>
        <strain evidence="1 2">DSM 3770</strain>
    </source>
</reference>
<gene>
    <name evidence="1" type="ORF">QOZ94_002875</name>
</gene>
<name>A0ABU0LG03_XANAG</name>
<evidence type="ECO:0000313" key="2">
    <source>
        <dbReference type="Proteomes" id="UP001241747"/>
    </source>
</evidence>
<dbReference type="RefSeq" id="WP_272903685.1">
    <property type="nucleotide sequence ID" value="NZ_JABWGX010000001.1"/>
</dbReference>
<evidence type="ECO:0000313" key="1">
    <source>
        <dbReference type="EMBL" id="MDQ0506071.1"/>
    </source>
</evidence>
<sequence length="42" mass="4326">MSALLDAAAALLFSQIVSIQMKLVKGPLREDALSGSVPIPCA</sequence>
<keyword evidence="2" id="KW-1185">Reference proteome</keyword>
<dbReference type="Proteomes" id="UP001241747">
    <property type="component" value="Unassembled WGS sequence"/>
</dbReference>
<accession>A0ABU0LG03</accession>
<protein>
    <submittedName>
        <fullName evidence="1">Uncharacterized protein</fullName>
    </submittedName>
</protein>
<organism evidence="1 2">
    <name type="scientific">Xanthobacter agilis</name>
    <dbReference type="NCBI Taxonomy" id="47492"/>
    <lineage>
        <taxon>Bacteria</taxon>
        <taxon>Pseudomonadati</taxon>
        <taxon>Pseudomonadota</taxon>
        <taxon>Alphaproteobacteria</taxon>
        <taxon>Hyphomicrobiales</taxon>
        <taxon>Xanthobacteraceae</taxon>
        <taxon>Xanthobacter</taxon>
    </lineage>
</organism>
<proteinExistence type="predicted"/>
<comment type="caution">
    <text evidence="1">The sequence shown here is derived from an EMBL/GenBank/DDBJ whole genome shotgun (WGS) entry which is preliminary data.</text>
</comment>